<reference evidence="1 2" key="1">
    <citation type="submission" date="2017-11" db="EMBL/GenBank/DDBJ databases">
        <title>De novo assembly and phasing of dikaryotic genomes from two isolates of Puccinia coronata f. sp. avenae, the causal agent of oat crown rust.</title>
        <authorList>
            <person name="Miller M.E."/>
            <person name="Zhang Y."/>
            <person name="Omidvar V."/>
            <person name="Sperschneider J."/>
            <person name="Schwessinger B."/>
            <person name="Raley C."/>
            <person name="Palmer J.M."/>
            <person name="Garnica D."/>
            <person name="Upadhyaya N."/>
            <person name="Rathjen J."/>
            <person name="Taylor J.M."/>
            <person name="Park R.F."/>
            <person name="Dodds P.N."/>
            <person name="Hirsch C.D."/>
            <person name="Kianian S.F."/>
            <person name="Figueroa M."/>
        </authorList>
    </citation>
    <scope>NUCLEOTIDE SEQUENCE [LARGE SCALE GENOMIC DNA]</scope>
    <source>
        <strain evidence="1">12SD80</strain>
    </source>
</reference>
<proteinExistence type="predicted"/>
<sequence>MPTVLPPPKPVLKSLKPGKAIIHSDPDQSKIHKTESSFLVQRANEVLHRLQAKVNDELVTISGADVLKSGNMCFYTVNKAHQRWLMDNKHIWSKEVHPHLVATPSTFSVIAHGVPKTFNPIAPSSIGKLLATHLYD</sequence>
<protein>
    <submittedName>
        <fullName evidence="1">Uncharacterized protein</fullName>
    </submittedName>
</protein>
<name>A0A2N5U6E4_9BASI</name>
<evidence type="ECO:0000313" key="2">
    <source>
        <dbReference type="Proteomes" id="UP000235392"/>
    </source>
</evidence>
<organism evidence="1 2">
    <name type="scientific">Puccinia coronata f. sp. avenae</name>
    <dbReference type="NCBI Taxonomy" id="200324"/>
    <lineage>
        <taxon>Eukaryota</taxon>
        <taxon>Fungi</taxon>
        <taxon>Dikarya</taxon>
        <taxon>Basidiomycota</taxon>
        <taxon>Pucciniomycotina</taxon>
        <taxon>Pucciniomycetes</taxon>
        <taxon>Pucciniales</taxon>
        <taxon>Pucciniaceae</taxon>
        <taxon>Puccinia</taxon>
    </lineage>
</organism>
<evidence type="ECO:0000313" key="1">
    <source>
        <dbReference type="EMBL" id="PLW33300.1"/>
    </source>
</evidence>
<dbReference type="AlphaFoldDB" id="A0A2N5U6E4"/>
<dbReference type="Proteomes" id="UP000235392">
    <property type="component" value="Unassembled WGS sequence"/>
</dbReference>
<accession>A0A2N5U6E4</accession>
<gene>
    <name evidence="1" type="ORF">PCASD_15546</name>
</gene>
<dbReference type="EMBL" id="PGCI01000223">
    <property type="protein sequence ID" value="PLW33300.1"/>
    <property type="molecule type" value="Genomic_DNA"/>
</dbReference>
<comment type="caution">
    <text evidence="1">The sequence shown here is derived from an EMBL/GenBank/DDBJ whole genome shotgun (WGS) entry which is preliminary data.</text>
</comment>